<evidence type="ECO:0000313" key="1">
    <source>
        <dbReference type="EMBL" id="GFS31436.1"/>
    </source>
</evidence>
<organism evidence="1 2">
    <name type="scientific">Actinidia rufa</name>
    <dbReference type="NCBI Taxonomy" id="165716"/>
    <lineage>
        <taxon>Eukaryota</taxon>
        <taxon>Viridiplantae</taxon>
        <taxon>Streptophyta</taxon>
        <taxon>Embryophyta</taxon>
        <taxon>Tracheophyta</taxon>
        <taxon>Spermatophyta</taxon>
        <taxon>Magnoliopsida</taxon>
        <taxon>eudicotyledons</taxon>
        <taxon>Gunneridae</taxon>
        <taxon>Pentapetalae</taxon>
        <taxon>asterids</taxon>
        <taxon>Ericales</taxon>
        <taxon>Actinidiaceae</taxon>
        <taxon>Actinidia</taxon>
    </lineage>
</organism>
<gene>
    <name evidence="1" type="ORF">Acr_00g0017300</name>
</gene>
<proteinExistence type="predicted"/>
<accession>A0A7J0DB40</accession>
<evidence type="ECO:0000313" key="2">
    <source>
        <dbReference type="Proteomes" id="UP000585474"/>
    </source>
</evidence>
<dbReference type="AlphaFoldDB" id="A0A7J0DB40"/>
<dbReference type="Proteomes" id="UP000585474">
    <property type="component" value="Unassembled WGS sequence"/>
</dbReference>
<sequence>MQNSSAILIFFNERRAFVMESKRKNSTEASTISIMLGPITSILGSPSIAEKILRGAIPPANQEKALVLRSSLVVRAGRYENHQQLAEARAREQQAADELTQMKDDRDSFADKFERSGVLVVELREALGKAKDSTVEEFKSLSEFLGTVEDAASKYFSEGILHNGDIYDDDQDALSYRNEWAFLIMAISTLAIKMPIIS</sequence>
<protein>
    <submittedName>
        <fullName evidence="1">Uncharacterized protein</fullName>
    </submittedName>
</protein>
<comment type="caution">
    <text evidence="1">The sequence shown here is derived from an EMBL/GenBank/DDBJ whole genome shotgun (WGS) entry which is preliminary data.</text>
</comment>
<reference evidence="2" key="1">
    <citation type="submission" date="2019-07" db="EMBL/GenBank/DDBJ databases">
        <title>De Novo Assembly of kiwifruit Actinidia rufa.</title>
        <authorList>
            <person name="Sugita-Konishi S."/>
            <person name="Sato K."/>
            <person name="Mori E."/>
            <person name="Abe Y."/>
            <person name="Kisaki G."/>
            <person name="Hamano K."/>
            <person name="Suezawa K."/>
            <person name="Otani M."/>
            <person name="Fukuda T."/>
            <person name="Manabe T."/>
            <person name="Gomi K."/>
            <person name="Tabuchi M."/>
            <person name="Akimitsu K."/>
            <person name="Kataoka I."/>
        </authorList>
    </citation>
    <scope>NUCLEOTIDE SEQUENCE [LARGE SCALE GENOMIC DNA]</scope>
    <source>
        <strain evidence="2">cv. Fuchu</strain>
    </source>
</reference>
<dbReference type="EMBL" id="BJWL01000145">
    <property type="protein sequence ID" value="GFS31436.1"/>
    <property type="molecule type" value="Genomic_DNA"/>
</dbReference>
<name>A0A7J0DB40_9ERIC</name>
<keyword evidence="2" id="KW-1185">Reference proteome</keyword>